<keyword evidence="3" id="KW-1185">Reference proteome</keyword>
<dbReference type="Proteomes" id="UP000242222">
    <property type="component" value="Unassembled WGS sequence"/>
</dbReference>
<proteinExistence type="predicted"/>
<dbReference type="SUPFAM" id="SSF53041">
    <property type="entry name" value="Resolvase-like"/>
    <property type="match status" value="1"/>
</dbReference>
<dbReference type="AlphaFoldDB" id="A0A1I5A019"/>
<feature type="domain" description="Resolvase/invertase-type recombinase catalytic" evidence="1">
    <location>
        <begin position="37"/>
        <end position="106"/>
    </location>
</feature>
<reference evidence="3" key="1">
    <citation type="submission" date="2016-10" db="EMBL/GenBank/DDBJ databases">
        <authorList>
            <person name="Varghese N."/>
            <person name="Submissions S."/>
        </authorList>
    </citation>
    <scope>NUCLEOTIDE SEQUENCE [LARGE SCALE GENOMIC DNA]</scope>
    <source>
        <strain evidence="3">N6PO6</strain>
    </source>
</reference>
<dbReference type="EMBL" id="FOVC01000010">
    <property type="protein sequence ID" value="SFN55740.1"/>
    <property type="molecule type" value="Genomic_DNA"/>
</dbReference>
<dbReference type="PROSITE" id="PS51736">
    <property type="entry name" value="RECOMBINASES_3"/>
    <property type="match status" value="1"/>
</dbReference>
<dbReference type="InterPro" id="IPR006119">
    <property type="entry name" value="Resolv_N"/>
</dbReference>
<dbReference type="GO" id="GO:0003677">
    <property type="term" value="F:DNA binding"/>
    <property type="evidence" value="ECO:0007669"/>
    <property type="project" value="InterPro"/>
</dbReference>
<dbReference type="Gene3D" id="3.40.50.1390">
    <property type="entry name" value="Resolvase, N-terminal catalytic domain"/>
    <property type="match status" value="1"/>
</dbReference>
<evidence type="ECO:0000313" key="3">
    <source>
        <dbReference type="Proteomes" id="UP000242222"/>
    </source>
</evidence>
<name>A0A1I5A019_9GAMM</name>
<evidence type="ECO:0000259" key="1">
    <source>
        <dbReference type="PROSITE" id="PS51736"/>
    </source>
</evidence>
<organism evidence="2 3">
    <name type="scientific">Izhakiella capsodis</name>
    <dbReference type="NCBI Taxonomy" id="1367852"/>
    <lineage>
        <taxon>Bacteria</taxon>
        <taxon>Pseudomonadati</taxon>
        <taxon>Pseudomonadota</taxon>
        <taxon>Gammaproteobacteria</taxon>
        <taxon>Enterobacterales</taxon>
        <taxon>Erwiniaceae</taxon>
        <taxon>Izhakiella</taxon>
    </lineage>
</organism>
<dbReference type="GO" id="GO:0000150">
    <property type="term" value="F:DNA strand exchange activity"/>
    <property type="evidence" value="ECO:0007669"/>
    <property type="project" value="InterPro"/>
</dbReference>
<sequence>MGISIPDWQNPVLFIVIVLILTRPVSPKNSNSTMSMFVRAYLRASTSEQDAQRARDMLDCFAREHNVIICNYYAENESGARLERPELFRLLNDSRPSYVLHILFYG</sequence>
<dbReference type="InterPro" id="IPR036162">
    <property type="entry name" value="Resolvase-like_N_sf"/>
</dbReference>
<accession>A0A1I5A019</accession>
<evidence type="ECO:0000313" key="2">
    <source>
        <dbReference type="EMBL" id="SFN55740.1"/>
    </source>
</evidence>
<dbReference type="Pfam" id="PF00239">
    <property type="entry name" value="Resolvase"/>
    <property type="match status" value="1"/>
</dbReference>
<protein>
    <submittedName>
        <fullName evidence="2">Resolvase, N terminal domain</fullName>
    </submittedName>
</protein>
<gene>
    <name evidence="2" type="ORF">SAMN05216516_11080</name>
</gene>
<dbReference type="STRING" id="1367852.SAMN05216516_11080"/>